<feature type="coiled-coil region" evidence="2">
    <location>
        <begin position="174"/>
        <end position="209"/>
    </location>
</feature>
<dbReference type="SUPFAM" id="SSF81606">
    <property type="entry name" value="PP2C-like"/>
    <property type="match status" value="1"/>
</dbReference>
<reference evidence="5 6" key="1">
    <citation type="journal article" date="2019" name="Nat. Microbiol.">
        <title>Mediterranean grassland soil C-N compound turnover is dependent on rainfall and depth, and is mediated by genomically divergent microorganisms.</title>
        <authorList>
            <person name="Diamond S."/>
            <person name="Andeer P.F."/>
            <person name="Li Z."/>
            <person name="Crits-Christoph A."/>
            <person name="Burstein D."/>
            <person name="Anantharaman K."/>
            <person name="Lane K.R."/>
            <person name="Thomas B.C."/>
            <person name="Pan C."/>
            <person name="Northen T.R."/>
            <person name="Banfield J.F."/>
        </authorList>
    </citation>
    <scope>NUCLEOTIDE SEQUENCE [LARGE SCALE GENOMIC DNA]</scope>
    <source>
        <strain evidence="5">WS_2</strain>
    </source>
</reference>
<protein>
    <submittedName>
        <fullName evidence="5">GAF domain-containing protein</fullName>
    </submittedName>
</protein>
<dbReference type="AlphaFoldDB" id="A0A538S9L1"/>
<sequence>MTHAPGVTGTPDAQRLQAELQFVTELCEIVASNSELQPILDWIVHKTTGLLSADEGSIKLLAPEMAGSSVKTIIRRETPGLSSGSWPQAVSMSVMGFLLHRGEALASPDLPADPRFPGLRGGGGRVRAVLAVPLKVGNHITGMLAVTDAQPGREWTQHDAQLLAIVASNSAGVIEQARLRVEALEKQRLEEENRRMDRELEQARQIQMRLVPTEPLTVGPWRADGRVVPARMVGGDAFNYRELGEGRLGVSIADVSGKGVPAALLMANLQASLWAFCNGRRPIREAIRFINESVVRSAAGGKFITFFYGEIDPAAGTLSYVNAGHNFPMVRRRNGEVDVLREGGLPLGILEDADYEQGVVAFGPGESLMMYSDGLSEATDLGQNEFGEDRLRTLWGEHGARPPHEVIDLMLERISDFRGRASQSDDMTVVVVGARPA</sequence>
<dbReference type="PANTHER" id="PTHR43156">
    <property type="entry name" value="STAGE II SPORULATION PROTEIN E-RELATED"/>
    <property type="match status" value="1"/>
</dbReference>
<keyword evidence="1" id="KW-0378">Hydrolase</keyword>
<dbReference type="PANTHER" id="PTHR43156:SF2">
    <property type="entry name" value="STAGE II SPORULATION PROTEIN E"/>
    <property type="match status" value="1"/>
</dbReference>
<dbReference type="InterPro" id="IPR052016">
    <property type="entry name" value="Bact_Sigma-Reg"/>
</dbReference>
<evidence type="ECO:0000256" key="1">
    <source>
        <dbReference type="ARBA" id="ARBA00022801"/>
    </source>
</evidence>
<evidence type="ECO:0000313" key="6">
    <source>
        <dbReference type="Proteomes" id="UP000317716"/>
    </source>
</evidence>
<evidence type="ECO:0000259" key="3">
    <source>
        <dbReference type="SMART" id="SM00065"/>
    </source>
</evidence>
<dbReference type="GO" id="GO:0016791">
    <property type="term" value="F:phosphatase activity"/>
    <property type="evidence" value="ECO:0007669"/>
    <property type="project" value="TreeGrafter"/>
</dbReference>
<dbReference type="InterPro" id="IPR036457">
    <property type="entry name" value="PPM-type-like_dom_sf"/>
</dbReference>
<evidence type="ECO:0000256" key="2">
    <source>
        <dbReference type="SAM" id="Coils"/>
    </source>
</evidence>
<dbReference type="SMART" id="SM00065">
    <property type="entry name" value="GAF"/>
    <property type="match status" value="1"/>
</dbReference>
<organism evidence="5 6">
    <name type="scientific">Eiseniibacteriota bacterium</name>
    <dbReference type="NCBI Taxonomy" id="2212470"/>
    <lineage>
        <taxon>Bacteria</taxon>
        <taxon>Candidatus Eiseniibacteriota</taxon>
    </lineage>
</organism>
<feature type="domain" description="GAF" evidence="3">
    <location>
        <begin position="35"/>
        <end position="184"/>
    </location>
</feature>
<dbReference type="InterPro" id="IPR001932">
    <property type="entry name" value="PPM-type_phosphatase-like_dom"/>
</dbReference>
<dbReference type="SUPFAM" id="SSF55781">
    <property type="entry name" value="GAF domain-like"/>
    <property type="match status" value="1"/>
</dbReference>
<dbReference type="EMBL" id="VBOS01000498">
    <property type="protein sequence ID" value="TMQ48047.1"/>
    <property type="molecule type" value="Genomic_DNA"/>
</dbReference>
<dbReference type="Pfam" id="PF01590">
    <property type="entry name" value="GAF"/>
    <property type="match status" value="1"/>
</dbReference>
<name>A0A538S9L1_UNCEI</name>
<comment type="caution">
    <text evidence="5">The sequence shown here is derived from an EMBL/GenBank/DDBJ whole genome shotgun (WGS) entry which is preliminary data.</text>
</comment>
<dbReference type="Pfam" id="PF07228">
    <property type="entry name" value="SpoIIE"/>
    <property type="match status" value="1"/>
</dbReference>
<keyword evidence="2" id="KW-0175">Coiled coil</keyword>
<dbReference type="InterPro" id="IPR003018">
    <property type="entry name" value="GAF"/>
</dbReference>
<evidence type="ECO:0000259" key="4">
    <source>
        <dbReference type="SMART" id="SM00331"/>
    </source>
</evidence>
<proteinExistence type="predicted"/>
<dbReference type="InterPro" id="IPR029016">
    <property type="entry name" value="GAF-like_dom_sf"/>
</dbReference>
<feature type="domain" description="PPM-type phosphatase" evidence="4">
    <location>
        <begin position="218"/>
        <end position="434"/>
    </location>
</feature>
<dbReference type="Gene3D" id="3.30.450.40">
    <property type="match status" value="1"/>
</dbReference>
<accession>A0A538S9L1</accession>
<dbReference type="SMART" id="SM00331">
    <property type="entry name" value="PP2C_SIG"/>
    <property type="match status" value="1"/>
</dbReference>
<dbReference type="Proteomes" id="UP000317716">
    <property type="component" value="Unassembled WGS sequence"/>
</dbReference>
<gene>
    <name evidence="5" type="ORF">E6K72_13405</name>
</gene>
<dbReference type="Gene3D" id="3.60.40.10">
    <property type="entry name" value="PPM-type phosphatase domain"/>
    <property type="match status" value="1"/>
</dbReference>
<evidence type="ECO:0000313" key="5">
    <source>
        <dbReference type="EMBL" id="TMQ48047.1"/>
    </source>
</evidence>